<name>A0ABY5DY93_9ACTN</name>
<evidence type="ECO:0000256" key="2">
    <source>
        <dbReference type="ARBA" id="ARBA00022475"/>
    </source>
</evidence>
<dbReference type="InterPro" id="IPR018076">
    <property type="entry name" value="T2SS_GspF_dom"/>
</dbReference>
<reference evidence="9 10" key="1">
    <citation type="submission" date="2022-06" db="EMBL/GenBank/DDBJ databases">
        <title>Paraconexibacter antarcticus.</title>
        <authorList>
            <person name="Kim C.S."/>
        </authorList>
    </citation>
    <scope>NUCLEOTIDE SEQUENCE [LARGE SCALE GENOMIC DNA]</scope>
    <source>
        <strain evidence="9 10">02-257</strain>
    </source>
</reference>
<keyword evidence="7" id="KW-0732">Signal</keyword>
<dbReference type="CDD" id="cd00198">
    <property type="entry name" value="vWFA"/>
    <property type="match status" value="1"/>
</dbReference>
<accession>A0ABY5DY93</accession>
<feature type="chain" id="PRO_5045228630" evidence="7">
    <location>
        <begin position="27"/>
        <end position="625"/>
    </location>
</feature>
<evidence type="ECO:0000256" key="1">
    <source>
        <dbReference type="ARBA" id="ARBA00004651"/>
    </source>
</evidence>
<evidence type="ECO:0000256" key="5">
    <source>
        <dbReference type="ARBA" id="ARBA00023136"/>
    </source>
</evidence>
<keyword evidence="4 6" id="KW-1133">Transmembrane helix</keyword>
<evidence type="ECO:0000313" key="10">
    <source>
        <dbReference type="Proteomes" id="UP001056035"/>
    </source>
</evidence>
<organism evidence="9 10">
    <name type="scientific">Paraconexibacter antarcticus</name>
    <dbReference type="NCBI Taxonomy" id="2949664"/>
    <lineage>
        <taxon>Bacteria</taxon>
        <taxon>Bacillati</taxon>
        <taxon>Actinomycetota</taxon>
        <taxon>Thermoleophilia</taxon>
        <taxon>Solirubrobacterales</taxon>
        <taxon>Paraconexibacteraceae</taxon>
        <taxon>Paraconexibacter</taxon>
    </lineage>
</organism>
<keyword evidence="3 6" id="KW-0812">Transmembrane</keyword>
<dbReference type="InterPro" id="IPR042094">
    <property type="entry name" value="T2SS_GspF_sf"/>
</dbReference>
<gene>
    <name evidence="9" type="ORF">NBH00_06690</name>
</gene>
<evidence type="ECO:0000256" key="4">
    <source>
        <dbReference type="ARBA" id="ARBA00022989"/>
    </source>
</evidence>
<sequence length="625" mass="66207">MMGRSRRRLLAGAFIAVGMVPSVASAAPGSETDTRLNETSAWPAREVVLSLPAKRILKDSDVAVVENGLRVDGATVTSAASDPHRGVVLVIDTSLTMRGEPIRQAMIAAQAFASHRSRSTPLGVIFFSGEPRVALRPTTNPVAIRTTLGVGPALTRGTRIFDAAAAGINALHKASLTSGSVVVLSDGAEAQRGSSIAPEGLAALAKRSGVRIFSVGLDSRSFSPRSLEIMSALTGGRYGQAARPKDLPPIFNALGERLSSEYLVRYRSTVPAGTPVLVHVGVSGNPENAALRYTAPNFDVPNVGLRRPHESSGLSPSRVLVVSTILFVVLMLAFYLIFRPERRSVISRVGDFSGGSAVHAPTLGDVREVKRKKERKPSARWERYRDTVELAGLSVDAANLALATVGVATAIAAYAVFAAKNAALLLLVPAVPVGVRMLVSSRLTARRRAFEDQLPDNLQVLASGLRAGYSFSAAMAAMADDADEPSRTEFLRASTDEQLGVDVAAALHAVGERMDSPETEYVGIVARMQRESGGNTADVLEQVIETVRERQKLKRMVSGLTAQGRFGGAIVSAMPVVVGVGMAILNPGYFDPMFHSVAGILLLAMGVIMLIAGWLVIRKVVNVEP</sequence>
<proteinExistence type="predicted"/>
<evidence type="ECO:0000259" key="8">
    <source>
        <dbReference type="PROSITE" id="PS50234"/>
    </source>
</evidence>
<dbReference type="RefSeq" id="WP_254572572.1">
    <property type="nucleotide sequence ID" value="NZ_CP098502.1"/>
</dbReference>
<dbReference type="InterPro" id="IPR036465">
    <property type="entry name" value="vWFA_dom_sf"/>
</dbReference>
<dbReference type="SMART" id="SM00327">
    <property type="entry name" value="VWA"/>
    <property type="match status" value="1"/>
</dbReference>
<feature type="transmembrane region" description="Helical" evidence="6">
    <location>
        <begin position="597"/>
        <end position="617"/>
    </location>
</feature>
<evidence type="ECO:0000256" key="7">
    <source>
        <dbReference type="SAM" id="SignalP"/>
    </source>
</evidence>
<dbReference type="Pfam" id="PF00482">
    <property type="entry name" value="T2SSF"/>
    <property type="match status" value="1"/>
</dbReference>
<evidence type="ECO:0000256" key="6">
    <source>
        <dbReference type="SAM" id="Phobius"/>
    </source>
</evidence>
<evidence type="ECO:0000313" key="9">
    <source>
        <dbReference type="EMBL" id="UTI65894.1"/>
    </source>
</evidence>
<keyword evidence="2" id="KW-1003">Cell membrane</keyword>
<dbReference type="Gene3D" id="3.40.50.410">
    <property type="entry name" value="von Willebrand factor, type A domain"/>
    <property type="match status" value="1"/>
</dbReference>
<dbReference type="SUPFAM" id="SSF53300">
    <property type="entry name" value="vWA-like"/>
    <property type="match status" value="1"/>
</dbReference>
<feature type="transmembrane region" description="Helical" evidence="6">
    <location>
        <begin position="390"/>
        <end position="416"/>
    </location>
</feature>
<evidence type="ECO:0000256" key="3">
    <source>
        <dbReference type="ARBA" id="ARBA00022692"/>
    </source>
</evidence>
<keyword evidence="10" id="KW-1185">Reference proteome</keyword>
<comment type="subcellular location">
    <subcellularLocation>
        <location evidence="1">Cell membrane</location>
        <topology evidence="1">Multi-pass membrane protein</topology>
    </subcellularLocation>
</comment>
<feature type="domain" description="VWFA" evidence="8">
    <location>
        <begin position="86"/>
        <end position="258"/>
    </location>
</feature>
<protein>
    <submittedName>
        <fullName evidence="9">Type II secretion system F family protein</fullName>
    </submittedName>
</protein>
<feature type="transmembrane region" description="Helical" evidence="6">
    <location>
        <begin position="422"/>
        <end position="439"/>
    </location>
</feature>
<dbReference type="Gene3D" id="1.20.81.30">
    <property type="entry name" value="Type II secretion system (T2SS), domain F"/>
    <property type="match status" value="1"/>
</dbReference>
<keyword evidence="5 6" id="KW-0472">Membrane</keyword>
<dbReference type="PROSITE" id="PS50234">
    <property type="entry name" value="VWFA"/>
    <property type="match status" value="1"/>
</dbReference>
<feature type="signal peptide" evidence="7">
    <location>
        <begin position="1"/>
        <end position="26"/>
    </location>
</feature>
<dbReference type="PANTHER" id="PTHR35007:SF1">
    <property type="entry name" value="PILUS ASSEMBLY PROTEIN"/>
    <property type="match status" value="1"/>
</dbReference>
<dbReference type="PANTHER" id="PTHR35007">
    <property type="entry name" value="INTEGRAL MEMBRANE PROTEIN-RELATED"/>
    <property type="match status" value="1"/>
</dbReference>
<feature type="transmembrane region" description="Helical" evidence="6">
    <location>
        <begin position="564"/>
        <end position="585"/>
    </location>
</feature>
<dbReference type="EMBL" id="CP098502">
    <property type="protein sequence ID" value="UTI65894.1"/>
    <property type="molecule type" value="Genomic_DNA"/>
</dbReference>
<dbReference type="Proteomes" id="UP001056035">
    <property type="component" value="Chromosome"/>
</dbReference>
<feature type="transmembrane region" description="Helical" evidence="6">
    <location>
        <begin position="319"/>
        <end position="338"/>
    </location>
</feature>
<dbReference type="Pfam" id="PF13519">
    <property type="entry name" value="VWA_2"/>
    <property type="match status" value="1"/>
</dbReference>
<dbReference type="InterPro" id="IPR002035">
    <property type="entry name" value="VWF_A"/>
</dbReference>